<protein>
    <recommendedName>
        <fullName evidence="2">AB hydrolase-1 domain-containing protein</fullName>
    </recommendedName>
</protein>
<dbReference type="EMBL" id="JAATJE010000001">
    <property type="protein sequence ID" value="NJC33395.1"/>
    <property type="molecule type" value="Genomic_DNA"/>
</dbReference>
<dbReference type="RefSeq" id="WP_167953340.1">
    <property type="nucleotide sequence ID" value="NZ_JAATJE010000001.1"/>
</dbReference>
<dbReference type="InterPro" id="IPR029058">
    <property type="entry name" value="AB_hydrolase_fold"/>
</dbReference>
<evidence type="ECO:0000313" key="4">
    <source>
        <dbReference type="Proteomes" id="UP000734218"/>
    </source>
</evidence>
<reference evidence="3 4" key="1">
    <citation type="submission" date="2020-03" db="EMBL/GenBank/DDBJ databases">
        <title>Genomic Encyclopedia of Type Strains, Phase IV (KMG-IV): sequencing the most valuable type-strain genomes for metagenomic binning, comparative biology and taxonomic classification.</title>
        <authorList>
            <person name="Goeker M."/>
        </authorList>
    </citation>
    <scope>NUCLEOTIDE SEQUENCE [LARGE SCALE GENOMIC DNA]</scope>
    <source>
        <strain evidence="3 4">DSM 27651</strain>
    </source>
</reference>
<sequence length="272" mass="28252">MRLAKLFALAVTVPLSSCGIVNSYVYQPPSGGDATPVPPHAERVRVETADGLTLAGLAVPAQAGHPTLLVFNGNASTPTEVIDWFRPLTEAGYGLVAAGYRSYFGNPGRPNEAGLAADADAFFAEARRRAGSGPLIVVGHSLGGGVAFGLARRQPVDQLVTIGTFSRLRAMAPGFARPLLRDRYDNLAAVPGLGATLTLIHATDDDVIPVTEARLLHEAAVAAGLRGGTYLLPRGGHAPDGEQILTILDRLGGGAPENAAPLPAGVRFLPFR</sequence>
<keyword evidence="4" id="KW-1185">Reference proteome</keyword>
<dbReference type="PANTHER" id="PTHR12277">
    <property type="entry name" value="ALPHA/BETA HYDROLASE DOMAIN-CONTAINING PROTEIN"/>
    <property type="match status" value="1"/>
</dbReference>
<comment type="caution">
    <text evidence="3">The sequence shown here is derived from an EMBL/GenBank/DDBJ whole genome shotgun (WGS) entry which is preliminary data.</text>
</comment>
<dbReference type="Gene3D" id="3.40.50.1820">
    <property type="entry name" value="alpha/beta hydrolase"/>
    <property type="match status" value="1"/>
</dbReference>
<feature type="domain" description="AB hydrolase-1" evidence="2">
    <location>
        <begin position="66"/>
        <end position="202"/>
    </location>
</feature>
<dbReference type="Pfam" id="PF00561">
    <property type="entry name" value="Abhydrolase_1"/>
    <property type="match status" value="1"/>
</dbReference>
<name>A0ABX0XKZ4_9SPHN</name>
<gene>
    <name evidence="3" type="ORF">GGR88_000869</name>
</gene>
<organism evidence="3 4">
    <name type="scientific">Sphingomonas jejuensis</name>
    <dbReference type="NCBI Taxonomy" id="904715"/>
    <lineage>
        <taxon>Bacteria</taxon>
        <taxon>Pseudomonadati</taxon>
        <taxon>Pseudomonadota</taxon>
        <taxon>Alphaproteobacteria</taxon>
        <taxon>Sphingomonadales</taxon>
        <taxon>Sphingomonadaceae</taxon>
        <taxon>Sphingomonas</taxon>
    </lineage>
</organism>
<proteinExistence type="predicted"/>
<evidence type="ECO:0000313" key="3">
    <source>
        <dbReference type="EMBL" id="NJC33395.1"/>
    </source>
</evidence>
<dbReference type="Proteomes" id="UP000734218">
    <property type="component" value="Unassembled WGS sequence"/>
</dbReference>
<dbReference type="InterPro" id="IPR000073">
    <property type="entry name" value="AB_hydrolase_1"/>
</dbReference>
<dbReference type="SUPFAM" id="SSF53474">
    <property type="entry name" value="alpha/beta-Hydrolases"/>
    <property type="match status" value="1"/>
</dbReference>
<feature type="signal peptide" evidence="1">
    <location>
        <begin position="1"/>
        <end position="23"/>
    </location>
</feature>
<accession>A0ABX0XKZ4</accession>
<evidence type="ECO:0000259" key="2">
    <source>
        <dbReference type="Pfam" id="PF00561"/>
    </source>
</evidence>
<keyword evidence="1" id="KW-0732">Signal</keyword>
<feature type="chain" id="PRO_5045814202" description="AB hydrolase-1 domain-containing protein" evidence="1">
    <location>
        <begin position="24"/>
        <end position="272"/>
    </location>
</feature>
<evidence type="ECO:0000256" key="1">
    <source>
        <dbReference type="SAM" id="SignalP"/>
    </source>
</evidence>